<comment type="similarity">
    <text evidence="2 3">Belongs to the DegT/DnrJ/EryC1 family.</text>
</comment>
<dbReference type="InterPro" id="IPR015424">
    <property type="entry name" value="PyrdxlP-dep_Trfase"/>
</dbReference>
<dbReference type="PANTHER" id="PTHR30244:SF36">
    <property type="entry name" value="3-OXO-GLUCOSE-6-PHOSPHATE:GLUTAMATE AMINOTRANSFERASE"/>
    <property type="match status" value="1"/>
</dbReference>
<sequence length="399" mass="43733">MSAANLLGLESLLHTRPATTASATITTLPTRNADTPIYFARPNLQYLAYRDAIDAAIQKVLEGTTYILGEEVKGFEAEFAAYVGVKHGIGVANGTDAIHLALRAIDVQPDDEVITTAHTAIATIAAVTMSGAKVVLADVTADRYTLDPVDVARKITPKTKAIVAVHLYGHPADLGPLLELCRRHDITLIEDCAQAHAAEWQGRQVGSIGRIGCFSLYPTKNLGAIGDGGIVVTSDDEIAEKLRQLRQYGWKDKQLSFMPGYNSRLDEMQAAILRVKLRHLDDMTARRREIAARYTKALSGLPLALPGDQPDCRHAYHLYVVRTPDREALKAHLAHFNVFPGIHYPWPAHKHPAYLETAGHLQLPVAETVADQVLSLPMYPELTDAEVDRVIRGVRSFYG</sequence>
<dbReference type="CDD" id="cd00616">
    <property type="entry name" value="AHBA_syn"/>
    <property type="match status" value="1"/>
</dbReference>
<evidence type="ECO:0000256" key="2">
    <source>
        <dbReference type="ARBA" id="ARBA00037999"/>
    </source>
</evidence>
<name>A0ABW5DRQ5_9PROT</name>
<keyword evidence="1 3" id="KW-0663">Pyridoxal phosphate</keyword>
<dbReference type="Proteomes" id="UP001597295">
    <property type="component" value="Unassembled WGS sequence"/>
</dbReference>
<keyword evidence="5" id="KW-1185">Reference proteome</keyword>
<proteinExistence type="inferred from homology"/>
<accession>A0ABW5DRQ5</accession>
<dbReference type="RefSeq" id="WP_379876252.1">
    <property type="nucleotide sequence ID" value="NZ_JBHUIP010000009.1"/>
</dbReference>
<gene>
    <name evidence="4" type="ORF">ACFSM5_10245</name>
</gene>
<protein>
    <submittedName>
        <fullName evidence="4">DegT/DnrJ/EryC1/StrS family aminotransferase</fullName>
    </submittedName>
</protein>
<dbReference type="GO" id="GO:0008483">
    <property type="term" value="F:transaminase activity"/>
    <property type="evidence" value="ECO:0007669"/>
    <property type="project" value="UniProtKB-KW"/>
</dbReference>
<evidence type="ECO:0000313" key="5">
    <source>
        <dbReference type="Proteomes" id="UP001597295"/>
    </source>
</evidence>
<evidence type="ECO:0000256" key="3">
    <source>
        <dbReference type="RuleBase" id="RU004508"/>
    </source>
</evidence>
<dbReference type="InterPro" id="IPR015422">
    <property type="entry name" value="PyrdxlP-dep_Trfase_small"/>
</dbReference>
<comment type="caution">
    <text evidence="4">The sequence shown here is derived from an EMBL/GenBank/DDBJ whole genome shotgun (WGS) entry which is preliminary data.</text>
</comment>
<evidence type="ECO:0000313" key="4">
    <source>
        <dbReference type="EMBL" id="MFD2263268.1"/>
    </source>
</evidence>
<keyword evidence="4" id="KW-0032">Aminotransferase</keyword>
<reference evidence="5" key="1">
    <citation type="journal article" date="2019" name="Int. J. Syst. Evol. Microbiol.">
        <title>The Global Catalogue of Microorganisms (GCM) 10K type strain sequencing project: providing services to taxonomists for standard genome sequencing and annotation.</title>
        <authorList>
            <consortium name="The Broad Institute Genomics Platform"/>
            <consortium name="The Broad Institute Genome Sequencing Center for Infectious Disease"/>
            <person name="Wu L."/>
            <person name="Ma J."/>
        </authorList>
    </citation>
    <scope>NUCLEOTIDE SEQUENCE [LARGE SCALE GENOMIC DNA]</scope>
    <source>
        <strain evidence="5">CGMCC 1.19062</strain>
    </source>
</reference>
<dbReference type="EMBL" id="JBHUIP010000009">
    <property type="protein sequence ID" value="MFD2263268.1"/>
    <property type="molecule type" value="Genomic_DNA"/>
</dbReference>
<dbReference type="InterPro" id="IPR000653">
    <property type="entry name" value="DegT/StrS_aminotransferase"/>
</dbReference>
<dbReference type="Gene3D" id="3.90.1150.10">
    <property type="entry name" value="Aspartate Aminotransferase, domain 1"/>
    <property type="match status" value="1"/>
</dbReference>
<evidence type="ECO:0000256" key="1">
    <source>
        <dbReference type="ARBA" id="ARBA00022898"/>
    </source>
</evidence>
<dbReference type="PANTHER" id="PTHR30244">
    <property type="entry name" value="TRANSAMINASE"/>
    <property type="match status" value="1"/>
</dbReference>
<keyword evidence="4" id="KW-0808">Transferase</keyword>
<dbReference type="Pfam" id="PF01041">
    <property type="entry name" value="DegT_DnrJ_EryC1"/>
    <property type="match status" value="1"/>
</dbReference>
<dbReference type="PIRSF" id="PIRSF000390">
    <property type="entry name" value="PLP_StrS"/>
    <property type="match status" value="1"/>
</dbReference>
<dbReference type="SUPFAM" id="SSF53383">
    <property type="entry name" value="PLP-dependent transferases"/>
    <property type="match status" value="1"/>
</dbReference>
<dbReference type="InterPro" id="IPR015421">
    <property type="entry name" value="PyrdxlP-dep_Trfase_major"/>
</dbReference>
<organism evidence="4 5">
    <name type="scientific">Lacibacterium aquatile</name>
    <dbReference type="NCBI Taxonomy" id="1168082"/>
    <lineage>
        <taxon>Bacteria</taxon>
        <taxon>Pseudomonadati</taxon>
        <taxon>Pseudomonadota</taxon>
        <taxon>Alphaproteobacteria</taxon>
        <taxon>Rhodospirillales</taxon>
        <taxon>Rhodospirillaceae</taxon>
    </lineage>
</organism>
<dbReference type="Gene3D" id="3.40.640.10">
    <property type="entry name" value="Type I PLP-dependent aspartate aminotransferase-like (Major domain)"/>
    <property type="match status" value="1"/>
</dbReference>